<keyword evidence="5" id="KW-0963">Cytoplasm</keyword>
<dbReference type="GO" id="GO:0051301">
    <property type="term" value="P:cell division"/>
    <property type="evidence" value="ECO:0007669"/>
    <property type="project" value="UniProtKB-KW"/>
</dbReference>
<gene>
    <name evidence="5" type="primary">scpA</name>
    <name evidence="6" type="ORF">FTX54_007775</name>
</gene>
<evidence type="ECO:0000256" key="4">
    <source>
        <dbReference type="ARBA" id="ARBA00044777"/>
    </source>
</evidence>
<organism evidence="6 7">
    <name type="scientific">Alkalicoccus halolimnae</name>
    <dbReference type="NCBI Taxonomy" id="1667239"/>
    <lineage>
        <taxon>Bacteria</taxon>
        <taxon>Bacillati</taxon>
        <taxon>Bacillota</taxon>
        <taxon>Bacilli</taxon>
        <taxon>Bacillales</taxon>
        <taxon>Bacillaceae</taxon>
        <taxon>Alkalicoccus</taxon>
    </lineage>
</organism>
<evidence type="ECO:0000256" key="3">
    <source>
        <dbReference type="ARBA" id="ARBA00023306"/>
    </source>
</evidence>
<dbReference type="Gene3D" id="1.10.10.580">
    <property type="entry name" value="Structural maintenance of chromosome 1. Chain E"/>
    <property type="match status" value="1"/>
</dbReference>
<evidence type="ECO:0000256" key="2">
    <source>
        <dbReference type="ARBA" id="ARBA00022829"/>
    </source>
</evidence>
<evidence type="ECO:0000313" key="7">
    <source>
        <dbReference type="Proteomes" id="UP000321816"/>
    </source>
</evidence>
<protein>
    <recommendedName>
        <fullName evidence="4 5">Segregation and condensation protein A</fullName>
    </recommendedName>
</protein>
<dbReference type="PANTHER" id="PTHR33969">
    <property type="entry name" value="SEGREGATION AND CONDENSATION PROTEIN A"/>
    <property type="match status" value="1"/>
</dbReference>
<dbReference type="PANTHER" id="PTHR33969:SF2">
    <property type="entry name" value="SEGREGATION AND CONDENSATION PROTEIN A"/>
    <property type="match status" value="1"/>
</dbReference>
<evidence type="ECO:0000256" key="5">
    <source>
        <dbReference type="HAMAP-Rule" id="MF_01805"/>
    </source>
</evidence>
<comment type="subcellular location">
    <subcellularLocation>
        <location evidence="5">Cytoplasm</location>
    </subcellularLocation>
    <text evidence="5">Associated with two foci at the outer edges of the nucleoid region in young cells, and at four foci within both cell halves in older cells.</text>
</comment>
<dbReference type="HAMAP" id="MF_01805">
    <property type="entry name" value="ScpA"/>
    <property type="match status" value="1"/>
</dbReference>
<keyword evidence="1 5" id="KW-0132">Cell division</keyword>
<evidence type="ECO:0000256" key="1">
    <source>
        <dbReference type="ARBA" id="ARBA00022618"/>
    </source>
</evidence>
<keyword evidence="2 5" id="KW-0159">Chromosome partition</keyword>
<dbReference type="GO" id="GO:0005737">
    <property type="term" value="C:cytoplasm"/>
    <property type="evidence" value="ECO:0007669"/>
    <property type="project" value="UniProtKB-SubCell"/>
</dbReference>
<dbReference type="Proteomes" id="UP000321816">
    <property type="component" value="Chromosome"/>
</dbReference>
<proteinExistence type="inferred from homology"/>
<keyword evidence="3 5" id="KW-0131">Cell cycle</keyword>
<dbReference type="InterPro" id="IPR003768">
    <property type="entry name" value="ScpA"/>
</dbReference>
<reference evidence="6 7" key="1">
    <citation type="submission" date="2024-01" db="EMBL/GenBank/DDBJ databases">
        <title>Complete Genome Sequence of Alkalicoccus halolimnae BZ-SZ-XJ29T, a Moderately Halophilic Bacterium Isolated from a Salt Lake.</title>
        <authorList>
            <person name="Zhao B."/>
        </authorList>
    </citation>
    <scope>NUCLEOTIDE SEQUENCE [LARGE SCALE GENOMIC DNA]</scope>
    <source>
        <strain evidence="6 7">BZ-SZ-XJ29</strain>
    </source>
</reference>
<dbReference type="Pfam" id="PF02616">
    <property type="entry name" value="SMC_ScpA"/>
    <property type="match status" value="1"/>
</dbReference>
<keyword evidence="7" id="KW-1185">Reference proteome</keyword>
<dbReference type="KEGG" id="ahal:FTX54_007775"/>
<dbReference type="RefSeq" id="WP_147804832.1">
    <property type="nucleotide sequence ID" value="NZ_CP144914.1"/>
</dbReference>
<dbReference type="GO" id="GO:0007059">
    <property type="term" value="P:chromosome segregation"/>
    <property type="evidence" value="ECO:0007669"/>
    <property type="project" value="UniProtKB-UniRule"/>
</dbReference>
<name>A0A5C7F3X5_9BACI</name>
<sequence length="251" mass="29304">MSYSVKLHAFEGPLDLLLHLIQKNDLNLHDIPVKEITDQYMTYIHAMQILELNLASEYLVMASTLIHMKSKLLLPIEESEWEEELLIEDEEFTKEDLMDKLKEYKRYKEAAAEFKNRELARSRLFTRPMSDLTPLLEETSEEEKNAVDVNVYDMLEAFKKIHQKKKSKVKPVTRINREEVPIEKKMQEVVSFLTNAGGEIAFADLYEEDNEAELVVTFLSVLELMKADKIMCVQEKNYEDIKIKEKVGIPS</sequence>
<dbReference type="InterPro" id="IPR023093">
    <property type="entry name" value="ScpA-like_C"/>
</dbReference>
<comment type="similarity">
    <text evidence="5">Belongs to the ScpA family.</text>
</comment>
<comment type="function">
    <text evidence="5">Participates in chromosomal partition during cell division. May act via the formation of a condensin-like complex containing Smc and ScpB that pull DNA away from mid-cell into both cell halves.</text>
</comment>
<dbReference type="AlphaFoldDB" id="A0A5C7F3X5"/>
<dbReference type="Gene3D" id="6.10.250.2410">
    <property type="match status" value="1"/>
</dbReference>
<dbReference type="OrthoDB" id="9811016at2"/>
<dbReference type="EMBL" id="CP144914">
    <property type="protein sequence ID" value="WWD81425.1"/>
    <property type="molecule type" value="Genomic_DNA"/>
</dbReference>
<accession>A0A5C7F3X5</accession>
<evidence type="ECO:0000313" key="6">
    <source>
        <dbReference type="EMBL" id="WWD81425.1"/>
    </source>
</evidence>
<dbReference type="GO" id="GO:0006260">
    <property type="term" value="P:DNA replication"/>
    <property type="evidence" value="ECO:0007669"/>
    <property type="project" value="UniProtKB-UniRule"/>
</dbReference>
<comment type="subunit">
    <text evidence="5">Component of a cohesin-like complex composed of ScpA, ScpB and the Smc homodimer, in which ScpA and ScpB bind to the head domain of Smc. The presence of the three proteins is required for the association of the complex with DNA.</text>
</comment>